<dbReference type="EMBL" id="BMDH01000002">
    <property type="protein sequence ID" value="GGI14529.1"/>
    <property type="molecule type" value="Genomic_DNA"/>
</dbReference>
<gene>
    <name evidence="2" type="ORF">GCM10007377_11390</name>
</gene>
<dbReference type="Proteomes" id="UP000619536">
    <property type="component" value="Unassembled WGS sequence"/>
</dbReference>
<dbReference type="GO" id="GO:0003677">
    <property type="term" value="F:DNA binding"/>
    <property type="evidence" value="ECO:0007669"/>
    <property type="project" value="InterPro"/>
</dbReference>
<organism evidence="2 3">
    <name type="scientific">Galliscardovia ingluviei</name>
    <dbReference type="NCBI Taxonomy" id="1769422"/>
    <lineage>
        <taxon>Bacteria</taxon>
        <taxon>Bacillati</taxon>
        <taxon>Actinomycetota</taxon>
        <taxon>Actinomycetes</taxon>
        <taxon>Bifidobacteriales</taxon>
        <taxon>Bifidobacteriaceae</taxon>
        <taxon>Galliscardovia</taxon>
    </lineage>
</organism>
<keyword evidence="3" id="KW-1185">Reference proteome</keyword>
<dbReference type="Pfam" id="PF12728">
    <property type="entry name" value="HTH_17"/>
    <property type="match status" value="1"/>
</dbReference>
<dbReference type="SUPFAM" id="SSF46955">
    <property type="entry name" value="Putative DNA-binding domain"/>
    <property type="match status" value="1"/>
</dbReference>
<reference evidence="2" key="2">
    <citation type="submission" date="2020-09" db="EMBL/GenBank/DDBJ databases">
        <authorList>
            <person name="Sun Q."/>
            <person name="Sedlacek I."/>
        </authorList>
    </citation>
    <scope>NUCLEOTIDE SEQUENCE</scope>
    <source>
        <strain evidence="2">CCM 8606</strain>
    </source>
</reference>
<dbReference type="InterPro" id="IPR009061">
    <property type="entry name" value="DNA-bd_dom_put_sf"/>
</dbReference>
<dbReference type="InterPro" id="IPR041657">
    <property type="entry name" value="HTH_17"/>
</dbReference>
<protein>
    <recommendedName>
        <fullName evidence="1">Helix-turn-helix domain-containing protein</fullName>
    </recommendedName>
</protein>
<evidence type="ECO:0000313" key="2">
    <source>
        <dbReference type="EMBL" id="GGI14529.1"/>
    </source>
</evidence>
<reference evidence="2" key="1">
    <citation type="journal article" date="2014" name="Int. J. Syst. Evol. Microbiol.">
        <title>Complete genome sequence of Corynebacterium casei LMG S-19264T (=DSM 44701T), isolated from a smear-ripened cheese.</title>
        <authorList>
            <consortium name="US DOE Joint Genome Institute (JGI-PGF)"/>
            <person name="Walter F."/>
            <person name="Albersmeier A."/>
            <person name="Kalinowski J."/>
            <person name="Ruckert C."/>
        </authorList>
    </citation>
    <scope>NUCLEOTIDE SEQUENCE</scope>
    <source>
        <strain evidence="2">CCM 8606</strain>
    </source>
</reference>
<dbReference type="NCBIfam" id="TIGR01764">
    <property type="entry name" value="excise"/>
    <property type="match status" value="1"/>
</dbReference>
<dbReference type="RefSeq" id="WP_188355277.1">
    <property type="nucleotide sequence ID" value="NZ_BMDH01000002.1"/>
</dbReference>
<name>A0A8J3AKM7_9BIFI</name>
<proteinExistence type="predicted"/>
<accession>A0A8J3AKM7</accession>
<comment type="caution">
    <text evidence="2">The sequence shown here is derived from an EMBL/GenBank/DDBJ whole genome shotgun (WGS) entry which is preliminary data.</text>
</comment>
<evidence type="ECO:0000259" key="1">
    <source>
        <dbReference type="Pfam" id="PF12728"/>
    </source>
</evidence>
<dbReference type="InterPro" id="IPR010093">
    <property type="entry name" value="SinI_DNA-bd"/>
</dbReference>
<dbReference type="Gene3D" id="1.10.1660.10">
    <property type="match status" value="1"/>
</dbReference>
<sequence>MSITPILAEPIRADKPFILQGQGRTYELDYTAFEAALHAAIAISEFERSEPNAGQAITTGEAAKILGVSQKTVQRILDAGKIPYTRNGERGNRMMRERDVLLYKAQMQHDRKQSLHQMRMIAKDMNLYDINK</sequence>
<evidence type="ECO:0000313" key="3">
    <source>
        <dbReference type="Proteomes" id="UP000619536"/>
    </source>
</evidence>
<dbReference type="AlphaFoldDB" id="A0A8J3AKM7"/>
<feature type="domain" description="Helix-turn-helix" evidence="1">
    <location>
        <begin position="58"/>
        <end position="106"/>
    </location>
</feature>